<accession>A0AAV3FJJ0</accession>
<evidence type="ECO:0000256" key="1">
    <source>
        <dbReference type="SAM" id="MobiDB-lite"/>
    </source>
</evidence>
<reference evidence="2 3" key="1">
    <citation type="journal article" date="2013" name="Genome Announc.">
        <title>Draft Genome Sequences of Two Pairs of Human Intestinal Bifidobacterium longum subsp. longum Strains, 44B and 1-6B and 35B and 2-2B, Consecutively Isolated from Two Children after a 5-Year Time Period.</title>
        <authorList>
            <person name="Shkoporov A.N."/>
            <person name="Efimov B.A."/>
            <person name="Khokhlova E.V."/>
            <person name="Chaplin A.V."/>
            <person name="Kafarskaya L.I."/>
            <person name="Durkin A.S."/>
            <person name="McCorrison J."/>
            <person name="Torralba M."/>
            <person name="Gillis M."/>
            <person name="Sutton G."/>
            <person name="Weibel D.B."/>
            <person name="Nelson K.E."/>
            <person name="Smeianov V.V."/>
        </authorList>
    </citation>
    <scope>NUCLEOTIDE SEQUENCE [LARGE SCALE GENOMIC DNA]</scope>
    <source>
        <strain evidence="2 3">2-2B</strain>
    </source>
</reference>
<feature type="non-terminal residue" evidence="2">
    <location>
        <position position="38"/>
    </location>
</feature>
<protein>
    <submittedName>
        <fullName evidence="2">Uncharacterized protein</fullName>
    </submittedName>
</protein>
<feature type="region of interest" description="Disordered" evidence="1">
    <location>
        <begin position="1"/>
        <end position="38"/>
    </location>
</feature>
<gene>
    <name evidence="2" type="ORF">HMPREF1315_1726</name>
</gene>
<dbReference type="Proteomes" id="UP000005929">
    <property type="component" value="Unassembled WGS sequence"/>
</dbReference>
<dbReference type="AlphaFoldDB" id="A0AAV3FJJ0"/>
<evidence type="ECO:0000313" key="3">
    <source>
        <dbReference type="Proteomes" id="UP000005929"/>
    </source>
</evidence>
<evidence type="ECO:0000313" key="2">
    <source>
        <dbReference type="EMBL" id="EIJ23498.1"/>
    </source>
</evidence>
<name>A0AAV3FJJ0_BIFLL</name>
<sequence length="38" mass="4561">MDEHTLLRRVRRADEAERKDELGTDQVAVPERRLRELT</sequence>
<proteinExistence type="predicted"/>
<comment type="caution">
    <text evidence="2">The sequence shown here is derived from an EMBL/GenBank/DDBJ whole genome shotgun (WGS) entry which is preliminary data.</text>
</comment>
<organism evidence="2 3">
    <name type="scientific">Bifidobacterium longum subsp. longum 2-2B</name>
    <dbReference type="NCBI Taxonomy" id="1161745"/>
    <lineage>
        <taxon>Bacteria</taxon>
        <taxon>Bacillati</taxon>
        <taxon>Actinomycetota</taxon>
        <taxon>Actinomycetes</taxon>
        <taxon>Bifidobacteriales</taxon>
        <taxon>Bifidobacteriaceae</taxon>
        <taxon>Bifidobacterium</taxon>
    </lineage>
</organism>
<feature type="compositionally biased region" description="Basic and acidic residues" evidence="1">
    <location>
        <begin position="1"/>
        <end position="22"/>
    </location>
</feature>
<dbReference type="EMBL" id="AJTJ01000108">
    <property type="protein sequence ID" value="EIJ23498.1"/>
    <property type="molecule type" value="Genomic_DNA"/>
</dbReference>